<dbReference type="InterPro" id="IPR010197">
    <property type="entry name" value="OSBS/NAAAR"/>
</dbReference>
<gene>
    <name evidence="8" type="primary">menC</name>
    <name evidence="8" type="ORF">BU072_08960</name>
</gene>
<comment type="caution">
    <text evidence="8">The sequence shown here is derived from an EMBL/GenBank/DDBJ whole genome shotgun (WGS) entry which is preliminary data.</text>
</comment>
<keyword evidence="2" id="KW-0479">Metal-binding</keyword>
<sequence>MRKNNMNFYMFKAPFRVPIKTPLVELEEREVLIVEWQDVDGHNYYGECNAFKTDWYHFETIESIKEVLTNWFKKHEFDQINHYKLSCQLIDELNDFSNARSVMSMIFFQKFHELHDVKVEYGATVNHDIETYFKQYNGQLPSRIKIKWHDDIKNDIAFLEKNYPNIQRAIDANGVLSQNEISLLNTFEHQNFIYIEQPFLTFDSYYEYHKSLSLPIFIDESALNLEQIKQFNDSQIIDGVVIKPSRVGGIDKALEIIDYCKAHNLKYVIGGMYEFGLSGYFTAYLAEQSNYPSDITPSDYYFVDDIVFEKAVLENNKIIYSPPKIDINKLIK</sequence>
<reference evidence="8 9" key="1">
    <citation type="journal article" date="2016" name="Front. Microbiol.">
        <title>Comprehensive Phylogenetic Analysis of Bovine Non-aureus Staphylococci Species Based on Whole-Genome Sequencing.</title>
        <authorList>
            <person name="Naushad S."/>
            <person name="Barkema H.W."/>
            <person name="Luby C."/>
            <person name="Condas L.A."/>
            <person name="Nobrega D.B."/>
            <person name="Carson D.A."/>
            <person name="De Buck J."/>
        </authorList>
    </citation>
    <scope>NUCLEOTIDE SEQUENCE [LARGE SCALE GENOMIC DNA]</scope>
    <source>
        <strain evidence="8 9">SNUC 2204</strain>
    </source>
</reference>
<dbReference type="PANTHER" id="PTHR48073">
    <property type="entry name" value="O-SUCCINYLBENZOATE SYNTHASE-RELATED"/>
    <property type="match status" value="1"/>
</dbReference>
<protein>
    <recommendedName>
        <fullName evidence="5 6">o-succinylbenzoate synthase</fullName>
        <ecNumber evidence="5 6">4.2.1.113</ecNumber>
    </recommendedName>
</protein>
<dbReference type="PANTHER" id="PTHR48073:SF5">
    <property type="entry name" value="O-SUCCINYLBENZOATE SYNTHASE"/>
    <property type="match status" value="1"/>
</dbReference>
<dbReference type="SUPFAM" id="SSF51604">
    <property type="entry name" value="Enolase C-terminal domain-like"/>
    <property type="match status" value="1"/>
</dbReference>
<dbReference type="InterPro" id="IPR029017">
    <property type="entry name" value="Enolase-like_N"/>
</dbReference>
<dbReference type="Proteomes" id="UP000241209">
    <property type="component" value="Unassembled WGS sequence"/>
</dbReference>
<dbReference type="EC" id="4.2.1.113" evidence="5 6"/>
<comment type="cofactor">
    <cofactor evidence="1">
        <name>a divalent metal cation</name>
        <dbReference type="ChEBI" id="CHEBI:60240"/>
    </cofactor>
</comment>
<accession>A0A2T4PSK2</accession>
<dbReference type="InterPro" id="IPR029065">
    <property type="entry name" value="Enolase_C-like"/>
</dbReference>
<dbReference type="GO" id="GO:0009234">
    <property type="term" value="P:menaquinone biosynthetic process"/>
    <property type="evidence" value="ECO:0007669"/>
    <property type="project" value="UniProtKB-UniRule"/>
</dbReference>
<keyword evidence="4" id="KW-0456">Lyase</keyword>
<evidence type="ECO:0000256" key="1">
    <source>
        <dbReference type="ARBA" id="ARBA00001968"/>
    </source>
</evidence>
<evidence type="ECO:0000256" key="3">
    <source>
        <dbReference type="ARBA" id="ARBA00022842"/>
    </source>
</evidence>
<evidence type="ECO:0000259" key="7">
    <source>
        <dbReference type="Pfam" id="PF13378"/>
    </source>
</evidence>
<dbReference type="RefSeq" id="WP_107557139.1">
    <property type="nucleotide sequence ID" value="NZ_PZFK01000016.1"/>
</dbReference>
<evidence type="ECO:0000313" key="9">
    <source>
        <dbReference type="Proteomes" id="UP000241209"/>
    </source>
</evidence>
<organism evidence="8 9">
    <name type="scientific">Mammaliicoccus vitulinus</name>
    <dbReference type="NCBI Taxonomy" id="71237"/>
    <lineage>
        <taxon>Bacteria</taxon>
        <taxon>Bacillati</taxon>
        <taxon>Bacillota</taxon>
        <taxon>Bacilli</taxon>
        <taxon>Bacillales</taxon>
        <taxon>Staphylococcaceae</taxon>
        <taxon>Mammaliicoccus</taxon>
    </lineage>
</organism>
<evidence type="ECO:0000256" key="4">
    <source>
        <dbReference type="ARBA" id="ARBA00023239"/>
    </source>
</evidence>
<keyword evidence="3" id="KW-0460">Magnesium</keyword>
<dbReference type="EMBL" id="PZFK01000016">
    <property type="protein sequence ID" value="PTI29301.1"/>
    <property type="molecule type" value="Genomic_DNA"/>
</dbReference>
<evidence type="ECO:0000313" key="8">
    <source>
        <dbReference type="EMBL" id="PTI29301.1"/>
    </source>
</evidence>
<feature type="domain" description="Enolase C-terminal" evidence="7">
    <location>
        <begin position="142"/>
        <end position="283"/>
    </location>
</feature>
<dbReference type="Gene3D" id="3.20.20.120">
    <property type="entry name" value="Enolase-like C-terminal domain"/>
    <property type="match status" value="1"/>
</dbReference>
<dbReference type="GO" id="GO:0043748">
    <property type="term" value="F:O-succinylbenzoate synthase activity"/>
    <property type="evidence" value="ECO:0007669"/>
    <property type="project" value="UniProtKB-EC"/>
</dbReference>
<dbReference type="STRING" id="1167632.GCA_000286335_01495"/>
<evidence type="ECO:0000256" key="5">
    <source>
        <dbReference type="ARBA" id="ARBA00029491"/>
    </source>
</evidence>
<dbReference type="Pfam" id="PF13378">
    <property type="entry name" value="MR_MLE_C"/>
    <property type="match status" value="1"/>
</dbReference>
<dbReference type="NCBIfam" id="TIGR01928">
    <property type="entry name" value="menC_lowGC_arch"/>
    <property type="match status" value="1"/>
</dbReference>
<evidence type="ECO:0000256" key="2">
    <source>
        <dbReference type="ARBA" id="ARBA00022723"/>
    </source>
</evidence>
<dbReference type="GO" id="GO:0046872">
    <property type="term" value="F:metal ion binding"/>
    <property type="evidence" value="ECO:0007669"/>
    <property type="project" value="UniProtKB-KW"/>
</dbReference>
<evidence type="ECO:0000256" key="6">
    <source>
        <dbReference type="NCBIfam" id="TIGR01928"/>
    </source>
</evidence>
<proteinExistence type="predicted"/>
<dbReference type="InterPro" id="IPR036849">
    <property type="entry name" value="Enolase-like_C_sf"/>
</dbReference>
<name>A0A2T4PSK2_9STAP</name>
<dbReference type="SUPFAM" id="SSF54826">
    <property type="entry name" value="Enolase N-terminal domain-like"/>
    <property type="match status" value="1"/>
</dbReference>
<dbReference type="Gene3D" id="3.30.390.10">
    <property type="entry name" value="Enolase-like, N-terminal domain"/>
    <property type="match status" value="1"/>
</dbReference>
<dbReference type="AlphaFoldDB" id="A0A2T4PSK2"/>